<keyword evidence="3" id="KW-1185">Reference proteome</keyword>
<sequence length="146" mass="16302">MLAFFRILAVLTVFIHVLALPAQEANASSALRVRNDPGGHVVDYMLRVKEFTRQGRQVQVIGRCDSACTLFLSLPASQICVESGARFGFHLPFGGNREGNRVAKNFMLASYPGWVREWITSKGGLSSRLIVMDYEYARLFVDVCKT</sequence>
<protein>
    <submittedName>
        <fullName evidence="2">Signal peptide protein</fullName>
    </submittedName>
</protein>
<dbReference type="RefSeq" id="WP_009452695.1">
    <property type="nucleotide sequence ID" value="NZ_AMSI01000023.1"/>
</dbReference>
<evidence type="ECO:0000256" key="1">
    <source>
        <dbReference type="SAM" id="SignalP"/>
    </source>
</evidence>
<evidence type="ECO:0000313" key="3">
    <source>
        <dbReference type="Proteomes" id="UP000007374"/>
    </source>
</evidence>
<feature type="signal peptide" evidence="1">
    <location>
        <begin position="1"/>
        <end position="24"/>
    </location>
</feature>
<dbReference type="EMBL" id="AMSI01000023">
    <property type="protein sequence ID" value="EKF40152.1"/>
    <property type="molecule type" value="Genomic_DNA"/>
</dbReference>
<comment type="caution">
    <text evidence="2">The sequence shown here is derived from an EMBL/GenBank/DDBJ whole genome shotgun (WGS) entry which is preliminary data.</text>
</comment>
<name>K2PGH9_9HYPH</name>
<dbReference type="AlphaFoldDB" id="K2PGH9"/>
<feature type="chain" id="PRO_5003862883" evidence="1">
    <location>
        <begin position="25"/>
        <end position="146"/>
    </location>
</feature>
<dbReference type="OrthoDB" id="8227073at2"/>
<evidence type="ECO:0000313" key="2">
    <source>
        <dbReference type="EMBL" id="EKF40152.1"/>
    </source>
</evidence>
<accession>K2PGH9</accession>
<keyword evidence="1" id="KW-0732">Signal</keyword>
<organism evidence="2 3">
    <name type="scientific">Nitratireductor indicus C115</name>
    <dbReference type="NCBI Taxonomy" id="1231190"/>
    <lineage>
        <taxon>Bacteria</taxon>
        <taxon>Pseudomonadati</taxon>
        <taxon>Pseudomonadota</taxon>
        <taxon>Alphaproteobacteria</taxon>
        <taxon>Hyphomicrobiales</taxon>
        <taxon>Phyllobacteriaceae</taxon>
        <taxon>Nitratireductor</taxon>
    </lineage>
</organism>
<dbReference type="eggNOG" id="ENOG5033B2H">
    <property type="taxonomic scope" value="Bacteria"/>
</dbReference>
<reference evidence="2 3" key="1">
    <citation type="journal article" date="2012" name="J. Bacteriol.">
        <title>Genome Sequence of Nitratireductor indicus Type Strain C115.</title>
        <authorList>
            <person name="Lai Q."/>
            <person name="Li G."/>
            <person name="Yu Z."/>
            <person name="Shao Z."/>
        </authorList>
    </citation>
    <scope>NUCLEOTIDE SEQUENCE [LARGE SCALE GENOMIC DNA]</scope>
    <source>
        <strain evidence="2 3">C115</strain>
    </source>
</reference>
<dbReference type="Proteomes" id="UP000007374">
    <property type="component" value="Unassembled WGS sequence"/>
</dbReference>
<dbReference type="PATRIC" id="fig|1231190.3.peg.4608"/>
<gene>
    <name evidence="2" type="ORF">NA8A_22326</name>
</gene>
<proteinExistence type="predicted"/>